<evidence type="ECO:0000313" key="2">
    <source>
        <dbReference type="Proteomes" id="UP000501690"/>
    </source>
</evidence>
<name>A0A4D6LNK2_VIGUN</name>
<sequence length="146" mass="15864">MNHRQATHANWCILGSWKRNRLAAHSRPPGDARRLNQLLGLLMKRLAGLVKPPGGAGQSDSFLGFLEFWELVINKLKCDDCAGISFVCTLRGGKMAGQLVAGGVWEIPKLTHRLAARSWPPGDVGDTAEGVLVVIERVLSVSRSLV</sequence>
<evidence type="ECO:0000313" key="1">
    <source>
        <dbReference type="EMBL" id="QCD90028.1"/>
    </source>
</evidence>
<protein>
    <submittedName>
        <fullName evidence="1">Uncharacterized protein</fullName>
    </submittedName>
</protein>
<dbReference type="Proteomes" id="UP000501690">
    <property type="component" value="Linkage Group LG4"/>
</dbReference>
<dbReference type="EMBL" id="CP039348">
    <property type="protein sequence ID" value="QCD90028.1"/>
    <property type="molecule type" value="Genomic_DNA"/>
</dbReference>
<organism evidence="1 2">
    <name type="scientific">Vigna unguiculata</name>
    <name type="common">Cowpea</name>
    <dbReference type="NCBI Taxonomy" id="3917"/>
    <lineage>
        <taxon>Eukaryota</taxon>
        <taxon>Viridiplantae</taxon>
        <taxon>Streptophyta</taxon>
        <taxon>Embryophyta</taxon>
        <taxon>Tracheophyta</taxon>
        <taxon>Spermatophyta</taxon>
        <taxon>Magnoliopsida</taxon>
        <taxon>eudicotyledons</taxon>
        <taxon>Gunneridae</taxon>
        <taxon>Pentapetalae</taxon>
        <taxon>rosids</taxon>
        <taxon>fabids</taxon>
        <taxon>Fabales</taxon>
        <taxon>Fabaceae</taxon>
        <taxon>Papilionoideae</taxon>
        <taxon>50 kb inversion clade</taxon>
        <taxon>NPAAA clade</taxon>
        <taxon>indigoferoid/millettioid clade</taxon>
        <taxon>Phaseoleae</taxon>
        <taxon>Vigna</taxon>
    </lineage>
</organism>
<accession>A0A4D6LNK2</accession>
<gene>
    <name evidence="1" type="ORF">DEO72_LG4g980</name>
</gene>
<keyword evidence="2" id="KW-1185">Reference proteome</keyword>
<proteinExistence type="predicted"/>
<reference evidence="1 2" key="1">
    <citation type="submission" date="2019-04" db="EMBL/GenBank/DDBJ databases">
        <title>An improved genome assembly and genetic linkage map for asparagus bean, Vigna unguiculata ssp. sesquipedialis.</title>
        <authorList>
            <person name="Xia Q."/>
            <person name="Zhang R."/>
            <person name="Dong Y."/>
        </authorList>
    </citation>
    <scope>NUCLEOTIDE SEQUENCE [LARGE SCALE GENOMIC DNA]</scope>
    <source>
        <tissue evidence="1">Leaf</tissue>
    </source>
</reference>
<dbReference type="AlphaFoldDB" id="A0A4D6LNK2"/>